<dbReference type="PANTHER" id="PTHR23152">
    <property type="entry name" value="2-OXOGLUTARATE DEHYDROGENASE"/>
    <property type="match status" value="1"/>
</dbReference>
<dbReference type="RefSeq" id="WP_069797327.1">
    <property type="nucleotide sequence ID" value="NZ_CP034157.1"/>
</dbReference>
<comment type="similarity">
    <text evidence="3">Belongs to the alpha-ketoglutarate dehydrogenase family.</text>
</comment>
<keyword evidence="9" id="KW-1185">Reference proteome</keyword>
<dbReference type="Gene3D" id="3.40.50.970">
    <property type="match status" value="1"/>
</dbReference>
<comment type="function">
    <text evidence="2">E1 component of the 2-oxoglutarate dehydrogenase (OGDH) complex which catalyzes the decarboxylation of 2-oxoglutarate, the first step in the conversion of 2-oxoglutarate to succinyl-CoA and CO(2).</text>
</comment>
<protein>
    <recommendedName>
        <fullName evidence="4">oxoglutarate dehydrogenase (succinyl-transferring)</fullName>
        <ecNumber evidence="4">1.2.4.2</ecNumber>
    </recommendedName>
</protein>
<proteinExistence type="inferred from homology"/>
<dbReference type="AlphaFoldDB" id="A0A1E5UG93"/>
<dbReference type="Gene3D" id="1.10.287.1150">
    <property type="entry name" value="TPP helical domain"/>
    <property type="match status" value="1"/>
</dbReference>
<dbReference type="EMBL" id="MKGI01000014">
    <property type="protein sequence ID" value="OEL11903.1"/>
    <property type="molecule type" value="Genomic_DNA"/>
</dbReference>
<comment type="caution">
    <text evidence="8">The sequence shown here is derived from an EMBL/GenBank/DDBJ whole genome shotgun (WGS) entry which is preliminary data.</text>
</comment>
<evidence type="ECO:0000256" key="3">
    <source>
        <dbReference type="ARBA" id="ARBA00006936"/>
    </source>
</evidence>
<evidence type="ECO:0000313" key="8">
    <source>
        <dbReference type="EMBL" id="OEL11903.1"/>
    </source>
</evidence>
<dbReference type="SUPFAM" id="SSF52518">
    <property type="entry name" value="Thiamin diphosphate-binding fold (THDP-binding)"/>
    <property type="match status" value="2"/>
</dbReference>
<dbReference type="Pfam" id="PF02779">
    <property type="entry name" value="Transket_pyr"/>
    <property type="match status" value="1"/>
</dbReference>
<dbReference type="Gene3D" id="3.40.50.12470">
    <property type="match status" value="1"/>
</dbReference>
<dbReference type="InterPro" id="IPR001017">
    <property type="entry name" value="DH_E1"/>
</dbReference>
<dbReference type="OrthoDB" id="9759785at2"/>
<keyword evidence="6" id="KW-0786">Thiamine pyrophosphate</keyword>
<dbReference type="NCBIfam" id="NF008907">
    <property type="entry name" value="PRK12270.1"/>
    <property type="match status" value="1"/>
</dbReference>
<reference evidence="8 9" key="1">
    <citation type="submission" date="2016-09" db="EMBL/GenBank/DDBJ databases">
        <authorList>
            <person name="Capua I."/>
            <person name="De Benedictis P."/>
            <person name="Joannis T."/>
            <person name="Lombin L.H."/>
            <person name="Cattoli G."/>
        </authorList>
    </citation>
    <scope>NUCLEOTIDE SEQUENCE [LARGE SCALE GENOMIC DNA]</scope>
    <source>
        <strain evidence="8 9">NRS-1</strain>
    </source>
</reference>
<dbReference type="GO" id="GO:0030976">
    <property type="term" value="F:thiamine pyrophosphate binding"/>
    <property type="evidence" value="ECO:0007669"/>
    <property type="project" value="InterPro"/>
</dbReference>
<dbReference type="Proteomes" id="UP000095601">
    <property type="component" value="Unassembled WGS sequence"/>
</dbReference>
<dbReference type="InterPro" id="IPR011603">
    <property type="entry name" value="2oxoglutarate_DH_E1"/>
</dbReference>
<dbReference type="PANTHER" id="PTHR23152:SF4">
    <property type="entry name" value="2-OXOADIPATE DEHYDROGENASE COMPLEX COMPONENT E1"/>
    <property type="match status" value="1"/>
</dbReference>
<dbReference type="GO" id="GO:0045252">
    <property type="term" value="C:oxoglutarate dehydrogenase complex"/>
    <property type="evidence" value="ECO:0007669"/>
    <property type="project" value="TreeGrafter"/>
</dbReference>
<dbReference type="NCBIfam" id="NF006914">
    <property type="entry name" value="PRK09404.1"/>
    <property type="match status" value="1"/>
</dbReference>
<dbReference type="PATRIC" id="fig|237258.4.peg.1615"/>
<dbReference type="GO" id="GO:0005829">
    <property type="term" value="C:cytosol"/>
    <property type="evidence" value="ECO:0007669"/>
    <property type="project" value="TreeGrafter"/>
</dbReference>
<dbReference type="EC" id="1.2.4.2" evidence="4"/>
<comment type="cofactor">
    <cofactor evidence="1">
        <name>thiamine diphosphate</name>
        <dbReference type="ChEBI" id="CHEBI:58937"/>
    </cofactor>
</comment>
<evidence type="ECO:0000313" key="9">
    <source>
        <dbReference type="Proteomes" id="UP000095601"/>
    </source>
</evidence>
<gene>
    <name evidence="8" type="primary">sucA</name>
    <name evidence="8" type="ORF">BHF72_1661</name>
</gene>
<evidence type="ECO:0000256" key="4">
    <source>
        <dbReference type="ARBA" id="ARBA00012280"/>
    </source>
</evidence>
<dbReference type="NCBIfam" id="TIGR00239">
    <property type="entry name" value="2oxo_dh_E1"/>
    <property type="match status" value="1"/>
</dbReference>
<evidence type="ECO:0000256" key="6">
    <source>
        <dbReference type="ARBA" id="ARBA00023052"/>
    </source>
</evidence>
<evidence type="ECO:0000256" key="1">
    <source>
        <dbReference type="ARBA" id="ARBA00001964"/>
    </source>
</evidence>
<dbReference type="InterPro" id="IPR042179">
    <property type="entry name" value="KGD_C_sf"/>
</dbReference>
<dbReference type="PIRSF" id="PIRSF000157">
    <property type="entry name" value="Oxoglu_dh_E1"/>
    <property type="match status" value="1"/>
</dbReference>
<dbReference type="Pfam" id="PF16078">
    <property type="entry name" value="2-oxogl_dehyd_N"/>
    <property type="match status" value="1"/>
</dbReference>
<organism evidence="8 9">
    <name type="scientific">Cloacibacterium normanense</name>
    <dbReference type="NCBI Taxonomy" id="237258"/>
    <lineage>
        <taxon>Bacteria</taxon>
        <taxon>Pseudomonadati</taxon>
        <taxon>Bacteroidota</taxon>
        <taxon>Flavobacteriia</taxon>
        <taxon>Flavobacteriales</taxon>
        <taxon>Weeksellaceae</taxon>
    </lineage>
</organism>
<dbReference type="SMART" id="SM00861">
    <property type="entry name" value="Transket_pyr"/>
    <property type="match status" value="1"/>
</dbReference>
<sequence>MDRFSFLNAAHSQFIEDLYQQYLKYPDSIEPSWKSFFQGFDFALANYSDDEVSITQLTSNVVATGNIPENIEKEFKVINLINDYKRRGHLFTKTNPVRERRTYSPDLSIENFGLSPADLQTKFNSAKEAGLNGAATLQDIINHLEKVYCDSIGVEYMHIQSVEEKKFIREWINVNENHPTLSAAEKKEILHKLNQAVAFENYLHTKFVGQKRFSLEGGESLIPALDQLISRSSLHGVDEVILGMAHRGRLNVLTNIFQKSYKQIFSEFEGKEFEEDVFSGDVKYHLGSSKKITTAAGEEVRINLVPNPSHLETVASLVGGISRAKIDHTYQGNAKKVLPIVIHGDAAIAGQGIVYEVAQMMTLEGYKTGGTVHIVVNNQVGFTTNYLDARSSIYCTDIAKVTDSPVMHVNADDVEAVVHAIRFAADYRAQFGKDVYIDLLGYRKYGHNEGDEPRFTQPSLYKSISKHPNPREIYKKKLVEEGVVSDAVMSEMEKEFKNLLDQNFDEAKEIERNTMAIFMEDDWKNYASLGKLQQVLENYNTTYDVEKLRELAVKISTLPADKKFINKISRLFEARVKMVENNALDWAMGELLAYGTLLTEGSTIRISGEDVERGTFSHRHAVVKTEDNEEEYVPLKQVSDNKFDIYNSHLSEYGVLGFDYGYAMASPNTLTIWEAQFGDFVNGAQIVIDQYLVAAEEKWKIQNGLVMLLPHGFEGQGAEHSSARLERFLNLCANGNIIVVNCTTPANYFHLLRRQQKFPFRKPLVVMTPKSLLRHPRVISTVEELANGSFQPVIDDATAQPEKVEKLVFCSGKLYYELLAKKEELNDDKVALVRIEQLYPLNPEIIQGIFDKYSNRKEFVWAQEEPENMGAWTYMLRNFRNENIQVIAPVASGTPAPGTHKKFEKNQKGVINRVFGVAEENVDLVRPITTVND</sequence>
<dbReference type="KEGG" id="cnr:EB819_02820"/>
<evidence type="ECO:0000256" key="2">
    <source>
        <dbReference type="ARBA" id="ARBA00003906"/>
    </source>
</evidence>
<evidence type="ECO:0000259" key="7">
    <source>
        <dbReference type="SMART" id="SM00861"/>
    </source>
</evidence>
<dbReference type="InterPro" id="IPR032106">
    <property type="entry name" value="2-oxogl_dehyd_N"/>
</dbReference>
<dbReference type="STRING" id="237258.SAMN04489756_11755"/>
<dbReference type="GO" id="GO:0006099">
    <property type="term" value="P:tricarboxylic acid cycle"/>
    <property type="evidence" value="ECO:0007669"/>
    <property type="project" value="TreeGrafter"/>
</dbReference>
<evidence type="ECO:0000256" key="5">
    <source>
        <dbReference type="ARBA" id="ARBA00023002"/>
    </source>
</evidence>
<accession>A0A1E5UG93</accession>
<dbReference type="Pfam" id="PF16870">
    <property type="entry name" value="OxoGdeHyase_C"/>
    <property type="match status" value="1"/>
</dbReference>
<dbReference type="InterPro" id="IPR029061">
    <property type="entry name" value="THDP-binding"/>
</dbReference>
<feature type="domain" description="Transketolase-like pyrimidine-binding" evidence="7">
    <location>
        <begin position="584"/>
        <end position="775"/>
    </location>
</feature>
<dbReference type="InterPro" id="IPR005475">
    <property type="entry name" value="Transketolase-like_Pyr-bd"/>
</dbReference>
<dbReference type="GO" id="GO:0004591">
    <property type="term" value="F:oxoglutarate dehydrogenase (succinyl-transferring) activity"/>
    <property type="evidence" value="ECO:0007669"/>
    <property type="project" value="UniProtKB-EC"/>
</dbReference>
<keyword evidence="5 8" id="KW-0560">Oxidoreductase</keyword>
<name>A0A1E5UG93_9FLAO</name>
<dbReference type="Gene3D" id="3.40.50.11610">
    <property type="entry name" value="Multifunctional 2-oxoglutarate metabolism enzyme, C-terminal domain"/>
    <property type="match status" value="1"/>
</dbReference>
<dbReference type="Pfam" id="PF00676">
    <property type="entry name" value="E1_dh"/>
    <property type="match status" value="1"/>
</dbReference>
<dbReference type="InterPro" id="IPR031717">
    <property type="entry name" value="ODO-1/KGD_C"/>
</dbReference>
<dbReference type="CDD" id="cd02016">
    <property type="entry name" value="TPP_E1_OGDC_like"/>
    <property type="match status" value="1"/>
</dbReference>